<keyword evidence="1" id="KW-0812">Transmembrane</keyword>
<dbReference type="Proteomes" id="UP001302949">
    <property type="component" value="Unassembled WGS sequence"/>
</dbReference>
<dbReference type="Gene3D" id="1.10.530.10">
    <property type="match status" value="1"/>
</dbReference>
<name>A0ABU5Q980_9BACT</name>
<comment type="caution">
    <text evidence="3">The sequence shown here is derived from an EMBL/GenBank/DDBJ whole genome shotgun (WGS) entry which is preliminary data.</text>
</comment>
<keyword evidence="1" id="KW-0472">Membrane</keyword>
<proteinExistence type="predicted"/>
<sequence>MARSSFPNQVISILFLGLIFFAFTNQKLKRIGLNVEYTPTAQVGEEVRFHFNASDEIYLVRIYSDNQSLGTAKIYDNSAELSFPFTFTGTKRLRFVAVNDQNETSSEVYGELVITGKVFKDAITVIPETPSQEYIYTPKNQDNSTQVIISNPNTNYEPKKNDSYNNYEYNPPARNQLNVNNFKFKPTPNEDINGRNDNVYSTAIGHPNADDVNMFFDDVQPIATELARKHNVPASVIMAMAALESGYGFSRNAIFANNLLGIKQWKGNPSNAYQLKGQPDENDGKVPIISVTPTGQLIFDEDNRPDNWYKRFNSREECLRFLVEEIFLHKTGVWKRDYSEITRFYQKQIAAGIEKYSAAYTFCYGIGEYGYTHRGGKYYADRVMKIVEKYNLTEFD</sequence>
<evidence type="ECO:0000256" key="1">
    <source>
        <dbReference type="SAM" id="Phobius"/>
    </source>
</evidence>
<dbReference type="InterPro" id="IPR002901">
    <property type="entry name" value="MGlyc_endo_b_GlcNAc-like_dom"/>
</dbReference>
<dbReference type="Pfam" id="PF01832">
    <property type="entry name" value="Glucosaminidase"/>
    <property type="match status" value="1"/>
</dbReference>
<feature type="domain" description="Mannosyl-glycoprotein endo-beta-N-acetylglucosamidase-like" evidence="2">
    <location>
        <begin position="221"/>
        <end position="392"/>
    </location>
</feature>
<gene>
    <name evidence="3" type="ORF">VB248_09135</name>
</gene>
<dbReference type="RefSeq" id="WP_323296460.1">
    <property type="nucleotide sequence ID" value="NZ_JAYFUM010000009.1"/>
</dbReference>
<feature type="transmembrane region" description="Helical" evidence="1">
    <location>
        <begin position="6"/>
        <end position="23"/>
    </location>
</feature>
<protein>
    <submittedName>
        <fullName evidence="3">Glucosaminidase domain-containing protein</fullName>
    </submittedName>
</protein>
<dbReference type="EMBL" id="JAYFUM010000009">
    <property type="protein sequence ID" value="MEA5139298.1"/>
    <property type="molecule type" value="Genomic_DNA"/>
</dbReference>
<evidence type="ECO:0000259" key="2">
    <source>
        <dbReference type="Pfam" id="PF01832"/>
    </source>
</evidence>
<reference evidence="3 4" key="1">
    <citation type="submission" date="2023-12" db="EMBL/GenBank/DDBJ databases">
        <title>Novel species of the genus Arcicella isolated from rivers.</title>
        <authorList>
            <person name="Lu H."/>
        </authorList>
    </citation>
    <scope>NUCLEOTIDE SEQUENCE [LARGE SCALE GENOMIC DNA]</scope>
    <source>
        <strain evidence="3 4">KCTC 23307</strain>
    </source>
</reference>
<keyword evidence="1" id="KW-1133">Transmembrane helix</keyword>
<organism evidence="3 4">
    <name type="scientific">Arcicella rigui</name>
    <dbReference type="NCBI Taxonomy" id="797020"/>
    <lineage>
        <taxon>Bacteria</taxon>
        <taxon>Pseudomonadati</taxon>
        <taxon>Bacteroidota</taxon>
        <taxon>Cytophagia</taxon>
        <taxon>Cytophagales</taxon>
        <taxon>Flectobacillaceae</taxon>
        <taxon>Arcicella</taxon>
    </lineage>
</organism>
<evidence type="ECO:0000313" key="3">
    <source>
        <dbReference type="EMBL" id="MEA5139298.1"/>
    </source>
</evidence>
<accession>A0ABU5Q980</accession>
<keyword evidence="4" id="KW-1185">Reference proteome</keyword>
<evidence type="ECO:0000313" key="4">
    <source>
        <dbReference type="Proteomes" id="UP001302949"/>
    </source>
</evidence>